<dbReference type="AlphaFoldDB" id="A0A3N0Z5V0"/>
<comment type="caution">
    <text evidence="4">The sequence shown here is derived from an EMBL/GenBank/DDBJ whole genome shotgun (WGS) entry which is preliminary data.</text>
</comment>
<evidence type="ECO:0000313" key="4">
    <source>
        <dbReference type="EMBL" id="ROL53604.1"/>
    </source>
</evidence>
<dbReference type="InterPro" id="IPR035914">
    <property type="entry name" value="Sperma_CUB_dom_sf"/>
</dbReference>
<dbReference type="CDD" id="cd00041">
    <property type="entry name" value="CUB"/>
    <property type="match status" value="1"/>
</dbReference>
<keyword evidence="1" id="KW-1015">Disulfide bond</keyword>
<dbReference type="Gene3D" id="2.60.120.290">
    <property type="entry name" value="Spermadhesin, CUB domain"/>
    <property type="match status" value="1"/>
</dbReference>
<dbReference type="Pfam" id="PF00431">
    <property type="entry name" value="CUB"/>
    <property type="match status" value="1"/>
</dbReference>
<dbReference type="InterPro" id="IPR052129">
    <property type="entry name" value="Spermadhesin-Link_domain"/>
</dbReference>
<dbReference type="SUPFAM" id="SSF49854">
    <property type="entry name" value="Spermadhesin, CUB domain"/>
    <property type="match status" value="1"/>
</dbReference>
<name>A0A3N0Z5V0_ANAGA</name>
<reference evidence="4 5" key="1">
    <citation type="submission" date="2018-10" db="EMBL/GenBank/DDBJ databases">
        <title>Genome assembly for a Yunnan-Guizhou Plateau 3E fish, Anabarilius grahami (Regan), and its evolutionary and genetic applications.</title>
        <authorList>
            <person name="Jiang W."/>
        </authorList>
    </citation>
    <scope>NUCLEOTIDE SEQUENCE [LARGE SCALE GENOMIC DNA]</scope>
    <source>
        <strain evidence="4">AG-KIZ</strain>
        <tissue evidence="4">Muscle</tissue>
    </source>
</reference>
<dbReference type="OrthoDB" id="431034at2759"/>
<evidence type="ECO:0000313" key="5">
    <source>
        <dbReference type="Proteomes" id="UP000281406"/>
    </source>
</evidence>
<dbReference type="Proteomes" id="UP000281406">
    <property type="component" value="Unassembled WGS sequence"/>
</dbReference>
<dbReference type="PANTHER" id="PTHR46908">
    <property type="entry name" value="CUBILIN-LIKE PROTEIN"/>
    <property type="match status" value="1"/>
</dbReference>
<gene>
    <name evidence="4" type="ORF">DPX16_4376</name>
</gene>
<keyword evidence="5" id="KW-1185">Reference proteome</keyword>
<dbReference type="PANTHER" id="PTHR46908:SF4">
    <property type="entry name" value="TUMOR NECROSIS FACTOR-INDUCIBLE GENE 6 PROTEIN"/>
    <property type="match status" value="1"/>
</dbReference>
<protein>
    <submittedName>
        <fullName evidence="4">CUB and sushi domain-containing protein 3</fullName>
    </submittedName>
</protein>
<evidence type="ECO:0000256" key="1">
    <source>
        <dbReference type="ARBA" id="ARBA00023157"/>
    </source>
</evidence>
<evidence type="ECO:0000259" key="3">
    <source>
        <dbReference type="PROSITE" id="PS01180"/>
    </source>
</evidence>
<sequence length="236" mass="26340">MCSFLLLSDDWIRPKPPAQLCAVQSPYSTPLNCHITWIIQRLHQAQIPPPVSDRFLPPENTISEDTCGDTLRGSSGIITSPNFPSEYYNSADCTWTILADPGDTISIIFTDFQTEEKYDYLEVEGSEPPTICSPELPVIPRLDPSPGSLKRATVCCVAYDAALTASVRLQYRYLQQFLVCELLRPVSISESRHFSPNPQNAARVIRSSVVVRADVIEAGKRQLGCHKRVVVLYPFP</sequence>
<proteinExistence type="predicted"/>
<dbReference type="EMBL" id="RJVU01008125">
    <property type="protein sequence ID" value="ROL53604.1"/>
    <property type="molecule type" value="Genomic_DNA"/>
</dbReference>
<organism evidence="4 5">
    <name type="scientific">Anabarilius grahami</name>
    <name type="common">Kanglang fish</name>
    <name type="synonym">Barilius grahami</name>
    <dbReference type="NCBI Taxonomy" id="495550"/>
    <lineage>
        <taxon>Eukaryota</taxon>
        <taxon>Metazoa</taxon>
        <taxon>Chordata</taxon>
        <taxon>Craniata</taxon>
        <taxon>Vertebrata</taxon>
        <taxon>Euteleostomi</taxon>
        <taxon>Actinopterygii</taxon>
        <taxon>Neopterygii</taxon>
        <taxon>Teleostei</taxon>
        <taxon>Ostariophysi</taxon>
        <taxon>Cypriniformes</taxon>
        <taxon>Xenocyprididae</taxon>
        <taxon>Xenocypridinae</taxon>
        <taxon>Xenocypridinae incertae sedis</taxon>
        <taxon>Anabarilius</taxon>
    </lineage>
</organism>
<dbReference type="SMART" id="SM00042">
    <property type="entry name" value="CUB"/>
    <property type="match status" value="1"/>
</dbReference>
<accession>A0A3N0Z5V0</accession>
<comment type="caution">
    <text evidence="2">Lacks conserved residue(s) required for the propagation of feature annotation.</text>
</comment>
<dbReference type="PROSITE" id="PS01180">
    <property type="entry name" value="CUB"/>
    <property type="match status" value="1"/>
</dbReference>
<feature type="domain" description="CUB" evidence="3">
    <location>
        <begin position="67"/>
        <end position="123"/>
    </location>
</feature>
<dbReference type="InterPro" id="IPR000859">
    <property type="entry name" value="CUB_dom"/>
</dbReference>
<evidence type="ECO:0000256" key="2">
    <source>
        <dbReference type="PROSITE-ProRule" id="PRU00059"/>
    </source>
</evidence>